<evidence type="ECO:0000256" key="1">
    <source>
        <dbReference type="ARBA" id="ARBA00004211"/>
    </source>
</evidence>
<dbReference type="GO" id="GO:0012507">
    <property type="term" value="C:ER to Golgi transport vesicle membrane"/>
    <property type="evidence" value="ECO:0007669"/>
    <property type="project" value="TreeGrafter"/>
</dbReference>
<name>A0A7S1PGG7_9EUKA</name>
<dbReference type="GO" id="GO:0005789">
    <property type="term" value="C:endoplasmic reticulum membrane"/>
    <property type="evidence" value="ECO:0007669"/>
    <property type="project" value="TreeGrafter"/>
</dbReference>
<sequence length="262" mass="29679">MISFGDSTSSLSENQLKSKFKALTIAIQQLKQFASSYGTQQNASAGNSNASLSSQSNYFANTPNSPPHSNMQQRHHSASMSTRRNSASNPSHHLISDIQTNVEHIEKRLPIDVINPTERRQYILKLNNIKDELASLREEIDYHDRKQERIKREREILLDGATEYEPLQTHQHLVGQHMSLDRSLGVLEQIRDSGANVLGMLSEQSDTLKNARTKLLDMGVSLGVSQATLRSIERRLKMDSIIVCIGMFVVSILLFLMWWFLM</sequence>
<dbReference type="GO" id="GO:0005484">
    <property type="term" value="F:SNAP receptor activity"/>
    <property type="evidence" value="ECO:0007669"/>
    <property type="project" value="InterPro"/>
</dbReference>
<evidence type="ECO:0000256" key="8">
    <source>
        <dbReference type="SAM" id="MobiDB-lite"/>
    </source>
</evidence>
<evidence type="ECO:0000256" key="3">
    <source>
        <dbReference type="ARBA" id="ARBA00022692"/>
    </source>
</evidence>
<dbReference type="AlphaFoldDB" id="A0A7S1PGG7"/>
<keyword evidence="3 9" id="KW-0812">Transmembrane</keyword>
<keyword evidence="2" id="KW-0813">Transport</keyword>
<dbReference type="Gene3D" id="1.20.5.110">
    <property type="match status" value="1"/>
</dbReference>
<comment type="subcellular location">
    <subcellularLocation>
        <location evidence="1">Membrane</location>
        <topology evidence="1">Single-pass type IV membrane protein</topology>
    </subcellularLocation>
</comment>
<accession>A0A7S1PGG7</accession>
<dbReference type="PANTHER" id="PTHR21230">
    <property type="entry name" value="VESICLE TRANSPORT V-SNARE PROTEIN VTI1-RELATED"/>
    <property type="match status" value="1"/>
</dbReference>
<keyword evidence="6 9" id="KW-0472">Membrane</keyword>
<dbReference type="GO" id="GO:0006906">
    <property type="term" value="P:vesicle fusion"/>
    <property type="evidence" value="ECO:0007669"/>
    <property type="project" value="TreeGrafter"/>
</dbReference>
<keyword evidence="7" id="KW-0175">Coiled coil</keyword>
<feature type="transmembrane region" description="Helical" evidence="9">
    <location>
        <begin position="240"/>
        <end position="261"/>
    </location>
</feature>
<keyword evidence="5 9" id="KW-1133">Transmembrane helix</keyword>
<feature type="region of interest" description="Disordered" evidence="8">
    <location>
        <begin position="40"/>
        <end position="91"/>
    </location>
</feature>
<keyword evidence="4" id="KW-0653">Protein transport</keyword>
<dbReference type="EMBL" id="HBGD01004052">
    <property type="protein sequence ID" value="CAD9080099.1"/>
    <property type="molecule type" value="Transcribed_RNA"/>
</dbReference>
<dbReference type="GO" id="GO:0000149">
    <property type="term" value="F:SNARE binding"/>
    <property type="evidence" value="ECO:0007669"/>
    <property type="project" value="TreeGrafter"/>
</dbReference>
<evidence type="ECO:0000256" key="6">
    <source>
        <dbReference type="ARBA" id="ARBA00023136"/>
    </source>
</evidence>
<evidence type="ECO:0000256" key="4">
    <source>
        <dbReference type="ARBA" id="ARBA00022927"/>
    </source>
</evidence>
<evidence type="ECO:0000256" key="7">
    <source>
        <dbReference type="SAM" id="Coils"/>
    </source>
</evidence>
<proteinExistence type="predicted"/>
<evidence type="ECO:0000256" key="9">
    <source>
        <dbReference type="SAM" id="Phobius"/>
    </source>
</evidence>
<feature type="coiled-coil region" evidence="7">
    <location>
        <begin position="119"/>
        <end position="153"/>
    </location>
</feature>
<gene>
    <name evidence="10" type="ORF">PCOS0759_LOCUS3339</name>
</gene>
<evidence type="ECO:0000313" key="10">
    <source>
        <dbReference type="EMBL" id="CAD9080099.1"/>
    </source>
</evidence>
<dbReference type="GO" id="GO:0031201">
    <property type="term" value="C:SNARE complex"/>
    <property type="evidence" value="ECO:0007669"/>
    <property type="project" value="TreeGrafter"/>
</dbReference>
<reference evidence="10" key="1">
    <citation type="submission" date="2021-01" db="EMBL/GenBank/DDBJ databases">
        <authorList>
            <person name="Corre E."/>
            <person name="Pelletier E."/>
            <person name="Niang G."/>
            <person name="Scheremetjew M."/>
            <person name="Finn R."/>
            <person name="Kale V."/>
            <person name="Holt S."/>
            <person name="Cochrane G."/>
            <person name="Meng A."/>
            <person name="Brown T."/>
            <person name="Cohen L."/>
        </authorList>
    </citation>
    <scope>NUCLEOTIDE SEQUENCE</scope>
    <source>
        <strain evidence="10">WS</strain>
    </source>
</reference>
<protein>
    <recommendedName>
        <fullName evidence="11">Golgi SNAP receptor complex member 2</fullName>
    </recommendedName>
</protein>
<evidence type="ECO:0000256" key="5">
    <source>
        <dbReference type="ARBA" id="ARBA00022989"/>
    </source>
</evidence>
<feature type="compositionally biased region" description="Low complexity" evidence="8">
    <location>
        <begin position="40"/>
        <end position="57"/>
    </location>
</feature>
<dbReference type="GO" id="GO:0000139">
    <property type="term" value="C:Golgi membrane"/>
    <property type="evidence" value="ECO:0007669"/>
    <property type="project" value="UniProtKB-SubCell"/>
</dbReference>
<organism evidence="10">
    <name type="scientific">Percolomonas cosmopolitus</name>
    <dbReference type="NCBI Taxonomy" id="63605"/>
    <lineage>
        <taxon>Eukaryota</taxon>
        <taxon>Discoba</taxon>
        <taxon>Heterolobosea</taxon>
        <taxon>Tetramitia</taxon>
        <taxon>Eutetramitia</taxon>
        <taxon>Percolomonadidae</taxon>
        <taxon>Percolomonas</taxon>
    </lineage>
</organism>
<dbReference type="GO" id="GO:0031902">
    <property type="term" value="C:late endosome membrane"/>
    <property type="evidence" value="ECO:0007669"/>
    <property type="project" value="TreeGrafter"/>
</dbReference>
<dbReference type="SUPFAM" id="SSF58038">
    <property type="entry name" value="SNARE fusion complex"/>
    <property type="match status" value="1"/>
</dbReference>
<dbReference type="Pfam" id="PF12352">
    <property type="entry name" value="V-SNARE_C"/>
    <property type="match status" value="1"/>
</dbReference>
<feature type="compositionally biased region" description="Polar residues" evidence="8">
    <location>
        <begin position="58"/>
        <end position="91"/>
    </location>
</feature>
<evidence type="ECO:0008006" key="11">
    <source>
        <dbReference type="Google" id="ProtNLM"/>
    </source>
</evidence>
<dbReference type="PANTHER" id="PTHR21230:SF1">
    <property type="entry name" value="GOLGI SNAP RECEPTOR COMPLEX MEMBER 2"/>
    <property type="match status" value="1"/>
</dbReference>
<evidence type="ECO:0000256" key="2">
    <source>
        <dbReference type="ARBA" id="ARBA00022448"/>
    </source>
</evidence>
<dbReference type="GO" id="GO:0015031">
    <property type="term" value="P:protein transport"/>
    <property type="evidence" value="ECO:0007669"/>
    <property type="project" value="UniProtKB-KW"/>
</dbReference>